<evidence type="ECO:0000313" key="8">
    <source>
        <dbReference type="EMBL" id="KAF2747109.1"/>
    </source>
</evidence>
<reference evidence="8" key="1">
    <citation type="journal article" date="2020" name="Stud. Mycol.">
        <title>101 Dothideomycetes genomes: a test case for predicting lifestyles and emergence of pathogens.</title>
        <authorList>
            <person name="Haridas S."/>
            <person name="Albert R."/>
            <person name="Binder M."/>
            <person name="Bloem J."/>
            <person name="Labutti K."/>
            <person name="Salamov A."/>
            <person name="Andreopoulos B."/>
            <person name="Baker S."/>
            <person name="Barry K."/>
            <person name="Bills G."/>
            <person name="Bluhm B."/>
            <person name="Cannon C."/>
            <person name="Castanera R."/>
            <person name="Culley D."/>
            <person name="Daum C."/>
            <person name="Ezra D."/>
            <person name="Gonzalez J."/>
            <person name="Henrissat B."/>
            <person name="Kuo A."/>
            <person name="Liang C."/>
            <person name="Lipzen A."/>
            <person name="Lutzoni F."/>
            <person name="Magnuson J."/>
            <person name="Mondo S."/>
            <person name="Nolan M."/>
            <person name="Ohm R."/>
            <person name="Pangilinan J."/>
            <person name="Park H.-J."/>
            <person name="Ramirez L."/>
            <person name="Alfaro M."/>
            <person name="Sun H."/>
            <person name="Tritt A."/>
            <person name="Yoshinaga Y."/>
            <person name="Zwiers L.-H."/>
            <person name="Turgeon B."/>
            <person name="Goodwin S."/>
            <person name="Spatafora J."/>
            <person name="Crous P."/>
            <person name="Grigoriev I."/>
        </authorList>
    </citation>
    <scope>NUCLEOTIDE SEQUENCE</scope>
    <source>
        <strain evidence="8">CBS 119925</strain>
    </source>
</reference>
<evidence type="ECO:0000256" key="4">
    <source>
        <dbReference type="ARBA" id="ARBA00022729"/>
    </source>
</evidence>
<dbReference type="AlphaFoldDB" id="A0A6A6VBM1"/>
<keyword evidence="5" id="KW-0378">Hydrolase</keyword>
<dbReference type="InterPro" id="IPR001563">
    <property type="entry name" value="Peptidase_S10"/>
</dbReference>
<dbReference type="Pfam" id="PF00450">
    <property type="entry name" value="Peptidase_S10"/>
    <property type="match status" value="1"/>
</dbReference>
<dbReference type="OrthoDB" id="443318at2759"/>
<keyword evidence="9" id="KW-1185">Reference proteome</keyword>
<evidence type="ECO:0000256" key="7">
    <source>
        <dbReference type="SAM" id="SignalP"/>
    </source>
</evidence>
<keyword evidence="2" id="KW-0121">Carboxypeptidase</keyword>
<comment type="similarity">
    <text evidence="1">Belongs to the peptidase S10 family.</text>
</comment>
<protein>
    <submittedName>
        <fullName evidence="8">Alpha/beta-hydrolase</fullName>
    </submittedName>
</protein>
<feature type="chain" id="PRO_5025475368" evidence="7">
    <location>
        <begin position="22"/>
        <end position="665"/>
    </location>
</feature>
<keyword evidence="3" id="KW-0645">Protease</keyword>
<feature type="signal peptide" evidence="7">
    <location>
        <begin position="1"/>
        <end position="21"/>
    </location>
</feature>
<dbReference type="Gene3D" id="3.40.50.1820">
    <property type="entry name" value="alpha/beta hydrolase"/>
    <property type="match status" value="1"/>
</dbReference>
<dbReference type="SUPFAM" id="SSF53474">
    <property type="entry name" value="alpha/beta-Hydrolases"/>
    <property type="match status" value="1"/>
</dbReference>
<organism evidence="8 9">
    <name type="scientific">Sporormia fimetaria CBS 119925</name>
    <dbReference type="NCBI Taxonomy" id="1340428"/>
    <lineage>
        <taxon>Eukaryota</taxon>
        <taxon>Fungi</taxon>
        <taxon>Dikarya</taxon>
        <taxon>Ascomycota</taxon>
        <taxon>Pezizomycotina</taxon>
        <taxon>Dothideomycetes</taxon>
        <taxon>Pleosporomycetidae</taxon>
        <taxon>Pleosporales</taxon>
        <taxon>Sporormiaceae</taxon>
        <taxon>Sporormia</taxon>
    </lineage>
</organism>
<dbReference type="PROSITE" id="PS00560">
    <property type="entry name" value="CARBOXYPEPT_SER_HIS"/>
    <property type="match status" value="1"/>
</dbReference>
<dbReference type="PANTHER" id="PTHR11802:SF189">
    <property type="entry name" value="CARBOXYPEPTIDASE"/>
    <property type="match status" value="1"/>
</dbReference>
<sequence>MFHSGLSILAAVGGLAGIAQAQFPPTPEDVTVLESKLIDGARISYKENTLCETTDGVKSYAGYVHLPPGALEELGVRNQTYEINTFFWFFESRKDPANAPLSIWLNGGPGSSSMLGLMREHGPCFVNDDSNSTTLNQWSWNNEVNMLYLDQPANVGLSYSDLQNVTVSTSTGDVEVADFSESVPEQNNTFYVGTYGSQNPNDTTQGTMNSARAMWMFAQTWFTEFPGYKPNNNKVSISTESYGGRYGPAFMAYFQEQNEKIRNGSWTERGQTHILELDNLLIINGCVDRLVQWPGYVTMAYNNSYGIQAYNESRYEEVMDNLNREGGCLDQIRECRELAVVGDPTNQGFNSTVNKVCQEAESFCSENIRDPYFDSDLNYYDISSPGAAAFPVPWYTGYLVQPHVQQGLGVPLNWTQSNGAVSRAFRAIGDYPRPGWKEDLEYLLDSGVKVSLQFGDKDYACNWYGGELLSLAIDYEFSDEFRAAGYAPIEINSTYTGGMVRQYGNLSFARVFNAGHEVPAYQPETAYELFQRLTFDRDLATGKISTLGDDYAGTEGAADTFNITQVAEPAPAPTCYVLDRGQCTDEQWESVENGTALVRNWIVVDANTSHLFPDLPQASGTPTPTDFPGAARGRFEGGWTLWGREVPVAVSVGLSAVFGSLVVML</sequence>
<evidence type="ECO:0000256" key="1">
    <source>
        <dbReference type="ARBA" id="ARBA00009431"/>
    </source>
</evidence>
<evidence type="ECO:0000256" key="3">
    <source>
        <dbReference type="ARBA" id="ARBA00022670"/>
    </source>
</evidence>
<dbReference type="GO" id="GO:0006508">
    <property type="term" value="P:proteolysis"/>
    <property type="evidence" value="ECO:0007669"/>
    <property type="project" value="UniProtKB-KW"/>
</dbReference>
<dbReference type="GO" id="GO:0000324">
    <property type="term" value="C:fungal-type vacuole"/>
    <property type="evidence" value="ECO:0007669"/>
    <property type="project" value="TreeGrafter"/>
</dbReference>
<dbReference type="PANTHER" id="PTHR11802">
    <property type="entry name" value="SERINE PROTEASE FAMILY S10 SERINE CARBOXYPEPTIDASE"/>
    <property type="match status" value="1"/>
</dbReference>
<evidence type="ECO:0000256" key="2">
    <source>
        <dbReference type="ARBA" id="ARBA00022645"/>
    </source>
</evidence>
<evidence type="ECO:0000256" key="5">
    <source>
        <dbReference type="ARBA" id="ARBA00022801"/>
    </source>
</evidence>
<dbReference type="GO" id="GO:0004185">
    <property type="term" value="F:serine-type carboxypeptidase activity"/>
    <property type="evidence" value="ECO:0007669"/>
    <property type="project" value="InterPro"/>
</dbReference>
<evidence type="ECO:0000256" key="6">
    <source>
        <dbReference type="ARBA" id="ARBA00023180"/>
    </source>
</evidence>
<accession>A0A6A6VBM1</accession>
<proteinExistence type="inferred from homology"/>
<keyword evidence="6" id="KW-0325">Glycoprotein</keyword>
<gene>
    <name evidence="8" type="ORF">M011DRAFT_458763</name>
</gene>
<dbReference type="InterPro" id="IPR029058">
    <property type="entry name" value="AB_hydrolase_fold"/>
</dbReference>
<name>A0A6A6VBM1_9PLEO</name>
<dbReference type="EMBL" id="MU006574">
    <property type="protein sequence ID" value="KAF2747109.1"/>
    <property type="molecule type" value="Genomic_DNA"/>
</dbReference>
<dbReference type="InterPro" id="IPR033124">
    <property type="entry name" value="Ser_caboxypep_his_AS"/>
</dbReference>
<dbReference type="PRINTS" id="PR00724">
    <property type="entry name" value="CRBOXYPTASEC"/>
</dbReference>
<evidence type="ECO:0000313" key="9">
    <source>
        <dbReference type="Proteomes" id="UP000799440"/>
    </source>
</evidence>
<dbReference type="Proteomes" id="UP000799440">
    <property type="component" value="Unassembled WGS sequence"/>
</dbReference>
<keyword evidence="4 7" id="KW-0732">Signal</keyword>